<dbReference type="EMBL" id="BDGG01000011">
    <property type="protein sequence ID" value="GAV04910.1"/>
    <property type="molecule type" value="Genomic_DNA"/>
</dbReference>
<evidence type="ECO:0008006" key="8">
    <source>
        <dbReference type="Google" id="ProtNLM"/>
    </source>
</evidence>
<evidence type="ECO:0000256" key="4">
    <source>
        <dbReference type="ARBA" id="ARBA00023136"/>
    </source>
</evidence>
<dbReference type="PANTHER" id="PTHR23507">
    <property type="entry name" value="ZGC:174356"/>
    <property type="match status" value="1"/>
</dbReference>
<dbReference type="InterPro" id="IPR011701">
    <property type="entry name" value="MFS"/>
</dbReference>
<proteinExistence type="predicted"/>
<keyword evidence="4 5" id="KW-0472">Membrane</keyword>
<keyword evidence="2 5" id="KW-0812">Transmembrane</keyword>
<dbReference type="SUPFAM" id="SSF103473">
    <property type="entry name" value="MFS general substrate transporter"/>
    <property type="match status" value="1"/>
</dbReference>
<evidence type="ECO:0000256" key="1">
    <source>
        <dbReference type="ARBA" id="ARBA00004141"/>
    </source>
</evidence>
<evidence type="ECO:0000313" key="7">
    <source>
        <dbReference type="Proteomes" id="UP000186922"/>
    </source>
</evidence>
<dbReference type="Pfam" id="PF07690">
    <property type="entry name" value="MFS_1"/>
    <property type="match status" value="1"/>
</dbReference>
<dbReference type="AlphaFoldDB" id="A0A1D1VTR9"/>
<organism evidence="6 7">
    <name type="scientific">Ramazzottius varieornatus</name>
    <name type="common">Water bear</name>
    <name type="synonym">Tardigrade</name>
    <dbReference type="NCBI Taxonomy" id="947166"/>
    <lineage>
        <taxon>Eukaryota</taxon>
        <taxon>Metazoa</taxon>
        <taxon>Ecdysozoa</taxon>
        <taxon>Tardigrada</taxon>
        <taxon>Eutardigrada</taxon>
        <taxon>Parachela</taxon>
        <taxon>Hypsibioidea</taxon>
        <taxon>Ramazzottiidae</taxon>
        <taxon>Ramazzottius</taxon>
    </lineage>
</organism>
<comment type="subcellular location">
    <subcellularLocation>
        <location evidence="1">Membrane</location>
        <topology evidence="1">Multi-pass membrane protein</topology>
    </subcellularLocation>
</comment>
<dbReference type="InterPro" id="IPR036259">
    <property type="entry name" value="MFS_trans_sf"/>
</dbReference>
<evidence type="ECO:0000313" key="6">
    <source>
        <dbReference type="EMBL" id="GAV04910.1"/>
    </source>
</evidence>
<evidence type="ECO:0000256" key="2">
    <source>
        <dbReference type="ARBA" id="ARBA00022692"/>
    </source>
</evidence>
<gene>
    <name evidence="6" type="primary">RvY_15112-1</name>
    <name evidence="6" type="synonym">RvY_15112.1</name>
    <name evidence="6" type="ORF">RvY_15112</name>
</gene>
<feature type="transmembrane region" description="Helical" evidence="5">
    <location>
        <begin position="211"/>
        <end position="230"/>
    </location>
</feature>
<dbReference type="PANTHER" id="PTHR23507:SF1">
    <property type="entry name" value="FI18259P1-RELATED"/>
    <property type="match status" value="1"/>
</dbReference>
<keyword evidence="3 5" id="KW-1133">Transmembrane helix</keyword>
<dbReference type="OrthoDB" id="419734at2759"/>
<dbReference type="Proteomes" id="UP000186922">
    <property type="component" value="Unassembled WGS sequence"/>
</dbReference>
<feature type="transmembrane region" description="Helical" evidence="5">
    <location>
        <begin position="369"/>
        <end position="391"/>
    </location>
</feature>
<feature type="transmembrane region" description="Helical" evidence="5">
    <location>
        <begin position="149"/>
        <end position="167"/>
    </location>
</feature>
<feature type="transmembrane region" description="Helical" evidence="5">
    <location>
        <begin position="469"/>
        <end position="489"/>
    </location>
</feature>
<dbReference type="GO" id="GO:0016020">
    <property type="term" value="C:membrane"/>
    <property type="evidence" value="ECO:0007669"/>
    <property type="project" value="UniProtKB-SubCell"/>
</dbReference>
<evidence type="ECO:0000256" key="5">
    <source>
        <dbReference type="SAM" id="Phobius"/>
    </source>
</evidence>
<dbReference type="GO" id="GO:0022857">
    <property type="term" value="F:transmembrane transporter activity"/>
    <property type="evidence" value="ECO:0007669"/>
    <property type="project" value="InterPro"/>
</dbReference>
<protein>
    <recommendedName>
        <fullName evidence="8">Major facilitator superfamily (MFS) profile domain-containing protein</fullName>
    </recommendedName>
</protein>
<reference evidence="6 7" key="1">
    <citation type="journal article" date="2016" name="Nat. Commun.">
        <title>Extremotolerant tardigrade genome and improved radiotolerance of human cultured cells by tardigrade-unique protein.</title>
        <authorList>
            <person name="Hashimoto T."/>
            <person name="Horikawa D.D."/>
            <person name="Saito Y."/>
            <person name="Kuwahara H."/>
            <person name="Kozuka-Hata H."/>
            <person name="Shin-I T."/>
            <person name="Minakuchi Y."/>
            <person name="Ohishi K."/>
            <person name="Motoyama A."/>
            <person name="Aizu T."/>
            <person name="Enomoto A."/>
            <person name="Kondo K."/>
            <person name="Tanaka S."/>
            <person name="Hara Y."/>
            <person name="Koshikawa S."/>
            <person name="Sagara H."/>
            <person name="Miura T."/>
            <person name="Yokobori S."/>
            <person name="Miyagawa K."/>
            <person name="Suzuki Y."/>
            <person name="Kubo T."/>
            <person name="Oyama M."/>
            <person name="Kohara Y."/>
            <person name="Fujiyama A."/>
            <person name="Arakawa K."/>
            <person name="Katayama T."/>
            <person name="Toyoda A."/>
            <person name="Kunieda T."/>
        </authorList>
    </citation>
    <scope>NUCLEOTIDE SEQUENCE [LARGE SCALE GENOMIC DNA]</scope>
    <source>
        <strain evidence="6 7">YOKOZUNA-1</strain>
    </source>
</reference>
<feature type="transmembrane region" description="Helical" evidence="5">
    <location>
        <begin position="400"/>
        <end position="421"/>
    </location>
</feature>
<sequence length="530" mass="58622">MLGMDEKPETELTQILRLPIIRIDPATEDLSDPDHSREHDDSHHEYLLKVVAHAPMSKKRRRQLENAVNRLPELHVSPKFYAVFRLAPITIMVALCFGMFNTFQRELIKRQVCETLLNSTSTIDCNRFNDSQHKDLGDQIKSQTARYQLYIDIIASVPPIFLAPFVGSWSDIFGRKLPMVIPLLGMGAAAVYVSVLANFKFHPDLILLQPVVPALTGGFGILLMAMYSFVGDYSTDKTRIVNLAVLEGLMDIFCNLGAFVGSQAYRSFGIAAPFYICSFLFISAGFYAVQVVHDGDHQQQVKKLSTLFSAKNFLDSFHTLRKPRLGNTRCHLFILLSCHLLTMTVLQADSSVLQLLLQFSPFNWPVTKFAIFSSLSGLLAAVSTITATLLLRKLLHLPDVVICLLASFSIIAYYGGFGLAFQDWMVYTAGTLGLLRGAVLPCTASMLAGMVQPNEIGKILSLSSSLTSATPLCASLIFTTIFAATGSWWPGLSFLVAACMIVPVTVALFIVFLVRRRTLYQSEAIPTSPT</sequence>
<feature type="transmembrane region" description="Helical" evidence="5">
    <location>
        <begin position="268"/>
        <end position="289"/>
    </location>
</feature>
<feature type="transmembrane region" description="Helical" evidence="5">
    <location>
        <begin position="495"/>
        <end position="514"/>
    </location>
</feature>
<feature type="transmembrane region" description="Helical" evidence="5">
    <location>
        <begin position="427"/>
        <end position="448"/>
    </location>
</feature>
<name>A0A1D1VTR9_RAMVA</name>
<evidence type="ECO:0000256" key="3">
    <source>
        <dbReference type="ARBA" id="ARBA00022989"/>
    </source>
</evidence>
<accession>A0A1D1VTR9</accession>
<feature type="transmembrane region" description="Helical" evidence="5">
    <location>
        <begin position="179"/>
        <end position="199"/>
    </location>
</feature>
<keyword evidence="7" id="KW-1185">Reference proteome</keyword>
<dbReference type="Gene3D" id="1.20.1250.20">
    <property type="entry name" value="MFS general substrate transporter like domains"/>
    <property type="match status" value="1"/>
</dbReference>
<feature type="transmembrane region" description="Helical" evidence="5">
    <location>
        <begin position="80"/>
        <end position="100"/>
    </location>
</feature>
<comment type="caution">
    <text evidence="6">The sequence shown here is derived from an EMBL/GenBank/DDBJ whole genome shotgun (WGS) entry which is preliminary data.</text>
</comment>